<dbReference type="Proteomes" id="UP000055035">
    <property type="component" value="Unassembled WGS sequence"/>
</dbReference>
<dbReference type="STRING" id="456.Ljor_2539"/>
<dbReference type="Gene3D" id="3.30.750.140">
    <property type="match status" value="1"/>
</dbReference>
<keyword evidence="2" id="KW-0282">Flagellum</keyword>
<gene>
    <name evidence="2" type="ORF">Ljor_2539</name>
</gene>
<sequence>MVVPISTQTPLVRLEPQQELKLTKTDSELYIGQVLKAVVLKTLNDNQVLININGQNLNARTSQHLAAGELLHVKVVKTEGEIVLQILREEPPLPLLHSALLRILPQQAPATQFLASLFALQNHPNLPTGLQQPIQSIWSSMTTLEQLSAHFAQAMQASGLFLENLLAKGSQNKNHPLMLDFKGQCLRIAALLENVQNSSTGHSSALYELPIPGMIPKPLARSPLPSFLNQEIEHILPLLREQTNQTLARIESHQLLHLLDGQENNYTISMELPLYMNQGAEVIAMMLKQHKTQKSDSIWSMDFALHLDNLGDIQAKVILEHKNIHIQIHSDLPETATLLESHEQTVAQLLSALGLTLKLWSLQAGLKENEANTSFRLLDIKI</sequence>
<protein>
    <submittedName>
        <fullName evidence="2">Flagellar hook-length control protein FliK</fullName>
    </submittedName>
</protein>
<keyword evidence="2" id="KW-0969">Cilium</keyword>
<reference evidence="2 3" key="1">
    <citation type="submission" date="2015-11" db="EMBL/GenBank/DDBJ databases">
        <title>Genomic analysis of 38 Legionella species identifies large and diverse effector repertoires.</title>
        <authorList>
            <person name="Burstein D."/>
            <person name="Amaro F."/>
            <person name="Zusman T."/>
            <person name="Lifshitz Z."/>
            <person name="Cohen O."/>
            <person name="Gilbert J.A."/>
            <person name="Pupko T."/>
            <person name="Shuman H.A."/>
            <person name="Segal G."/>
        </authorList>
    </citation>
    <scope>NUCLEOTIDE SEQUENCE [LARGE SCALE GENOMIC DNA]</scope>
    <source>
        <strain evidence="2 3">BL-540</strain>
    </source>
</reference>
<proteinExistence type="predicted"/>
<accession>A0A0W0VF11</accession>
<dbReference type="AlphaFoldDB" id="A0A0W0VF11"/>
<keyword evidence="3" id="KW-1185">Reference proteome</keyword>
<dbReference type="PATRIC" id="fig|456.5.peg.2728"/>
<dbReference type="Pfam" id="PF02120">
    <property type="entry name" value="Flg_hook"/>
    <property type="match status" value="1"/>
</dbReference>
<evidence type="ECO:0000313" key="3">
    <source>
        <dbReference type="Proteomes" id="UP000055035"/>
    </source>
</evidence>
<dbReference type="EMBL" id="LNYJ01000011">
    <property type="protein sequence ID" value="KTD18233.1"/>
    <property type="molecule type" value="Genomic_DNA"/>
</dbReference>
<dbReference type="InterPro" id="IPR021136">
    <property type="entry name" value="Flagellar_hook_control-like_C"/>
</dbReference>
<comment type="caution">
    <text evidence="2">The sequence shown here is derived from an EMBL/GenBank/DDBJ whole genome shotgun (WGS) entry which is preliminary data.</text>
</comment>
<dbReference type="OrthoDB" id="5644314at2"/>
<keyword evidence="2" id="KW-0966">Cell projection</keyword>
<dbReference type="InterPro" id="IPR038610">
    <property type="entry name" value="FliK-like_C_sf"/>
</dbReference>
<evidence type="ECO:0000259" key="1">
    <source>
        <dbReference type="Pfam" id="PF02120"/>
    </source>
</evidence>
<organism evidence="2 3">
    <name type="scientific">Legionella jordanis</name>
    <dbReference type="NCBI Taxonomy" id="456"/>
    <lineage>
        <taxon>Bacteria</taxon>
        <taxon>Pseudomonadati</taxon>
        <taxon>Pseudomonadota</taxon>
        <taxon>Gammaproteobacteria</taxon>
        <taxon>Legionellales</taxon>
        <taxon>Legionellaceae</taxon>
        <taxon>Legionella</taxon>
    </lineage>
</organism>
<feature type="domain" description="Flagellar hook-length control protein-like C-terminal" evidence="1">
    <location>
        <begin position="289"/>
        <end position="365"/>
    </location>
</feature>
<dbReference type="RefSeq" id="WP_058471912.1">
    <property type="nucleotide sequence ID" value="NZ_CAXYJA010000001.1"/>
</dbReference>
<evidence type="ECO:0000313" key="2">
    <source>
        <dbReference type="EMBL" id="KTD18233.1"/>
    </source>
</evidence>
<name>A0A0W0VF11_9GAMM</name>